<dbReference type="AlphaFoldDB" id="A0A552E1X1"/>
<organism evidence="2 3">
    <name type="scientific">Microcystis aeruginosa Ma_QC_B_20070730_S2</name>
    <dbReference type="NCBI Taxonomy" id="2486256"/>
    <lineage>
        <taxon>Bacteria</taxon>
        <taxon>Bacillati</taxon>
        <taxon>Cyanobacteriota</taxon>
        <taxon>Cyanophyceae</taxon>
        <taxon>Oscillatoriophycideae</taxon>
        <taxon>Chroococcales</taxon>
        <taxon>Microcystaceae</taxon>
        <taxon>Microcystis</taxon>
    </lineage>
</organism>
<sequence>MINEETKNYQSDLSLAWKKAEITAKIIGAIAVPIILGFGGWIINDSINRRELDAKYVDIAAKALQLDQLSDPFDQSSVRDWAFKIINKYTDNNTKILDSAKIQLVDWFTFIGGNDSGKPDYRIFLCESNQNNSKAKEIGNYLIKKMTSSYDLDQSGKKEYQVGWIQSDIWTDENRQEYPLITNESIKERITIIANKKTDNYNPKGKYNKRVKNWINAVNARLQNDDDPSTNELTIKEINDDKKTNSDPTEIIICLPSS</sequence>
<keyword evidence="1" id="KW-0472">Membrane</keyword>
<evidence type="ECO:0000313" key="3">
    <source>
        <dbReference type="Proteomes" id="UP000320551"/>
    </source>
</evidence>
<dbReference type="Proteomes" id="UP000320551">
    <property type="component" value="Unassembled WGS sequence"/>
</dbReference>
<reference evidence="2 3" key="1">
    <citation type="submission" date="2019-01" db="EMBL/GenBank/DDBJ databases">
        <title>Coherence of Microcystis species and biogeography revealed through population genomics.</title>
        <authorList>
            <person name="Perez-Carrascal O.M."/>
            <person name="Terrat Y."/>
            <person name="Giani A."/>
            <person name="Fortin N."/>
            <person name="Tromas N."/>
            <person name="Shapiro B.J."/>
        </authorList>
    </citation>
    <scope>NUCLEOTIDE SEQUENCE [LARGE SCALE GENOMIC DNA]</scope>
    <source>
        <strain evidence="2">Ma_QC_B_20070730_S2</strain>
    </source>
</reference>
<keyword evidence="1" id="KW-0812">Transmembrane</keyword>
<name>A0A552E1X1_MICAE</name>
<keyword evidence="1" id="KW-1133">Transmembrane helix</keyword>
<accession>A0A552E1X1</accession>
<feature type="transmembrane region" description="Helical" evidence="1">
    <location>
        <begin position="22"/>
        <end position="43"/>
    </location>
</feature>
<evidence type="ECO:0000313" key="2">
    <source>
        <dbReference type="EMBL" id="TRU28490.1"/>
    </source>
</evidence>
<evidence type="ECO:0000256" key="1">
    <source>
        <dbReference type="SAM" id="Phobius"/>
    </source>
</evidence>
<protein>
    <submittedName>
        <fullName evidence="2">Uncharacterized protein</fullName>
    </submittedName>
</protein>
<dbReference type="EMBL" id="SFBK01000063">
    <property type="protein sequence ID" value="TRU28490.1"/>
    <property type="molecule type" value="Genomic_DNA"/>
</dbReference>
<proteinExistence type="predicted"/>
<comment type="caution">
    <text evidence="2">The sequence shown here is derived from an EMBL/GenBank/DDBJ whole genome shotgun (WGS) entry which is preliminary data.</text>
</comment>
<gene>
    <name evidence="2" type="ORF">EWV80_05265</name>
</gene>